<keyword evidence="3" id="KW-1185">Reference proteome</keyword>
<dbReference type="InterPro" id="IPR039418">
    <property type="entry name" value="LexA-like"/>
</dbReference>
<dbReference type="EMBL" id="JACHNY010000004">
    <property type="protein sequence ID" value="MBB4618259.1"/>
    <property type="molecule type" value="Genomic_DNA"/>
</dbReference>
<organism evidence="2 3">
    <name type="scientific">Sphingomonas abaci</name>
    <dbReference type="NCBI Taxonomy" id="237611"/>
    <lineage>
        <taxon>Bacteria</taxon>
        <taxon>Pseudomonadati</taxon>
        <taxon>Pseudomonadota</taxon>
        <taxon>Alphaproteobacteria</taxon>
        <taxon>Sphingomonadales</taxon>
        <taxon>Sphingomonadaceae</taxon>
        <taxon>Sphingomonas</taxon>
    </lineage>
</organism>
<dbReference type="Proteomes" id="UP000574769">
    <property type="component" value="Unassembled WGS sequence"/>
</dbReference>
<comment type="caution">
    <text evidence="2">The sequence shown here is derived from an EMBL/GenBank/DDBJ whole genome shotgun (WGS) entry which is preliminary data.</text>
</comment>
<sequence length="238" mass="26905">MSADPLSLHDRLMAVKPAGLSANAWTVRARLNRNVLSDIRRRGAAQHDTIEKLLGAIGVTFAEFEAGQRATGQEPPDRRPFLALRGQDRPRDVPIVGTALCSDIRLPDSDEPVQVEAMEMQMDDVIDYARRPLTLDHKRDVYALYFRGVSMAPRYEPGELGYVDPNRPPSTGDYVVAQMRRPDGDGERIFTVIAKRLVRQSASYYEFEQFNPACTFRVPRSAVAHLHRIIPWDELVTF</sequence>
<dbReference type="AlphaFoldDB" id="A0A7W7EYP2"/>
<dbReference type="SUPFAM" id="SSF51306">
    <property type="entry name" value="LexA/Signal peptidase"/>
    <property type="match status" value="1"/>
</dbReference>
<accession>A0A7W7EYP2</accession>
<dbReference type="CDD" id="cd06529">
    <property type="entry name" value="S24_LexA-like"/>
    <property type="match status" value="1"/>
</dbReference>
<proteinExistence type="predicted"/>
<evidence type="ECO:0000313" key="2">
    <source>
        <dbReference type="EMBL" id="MBB4618259.1"/>
    </source>
</evidence>
<dbReference type="InterPro" id="IPR036286">
    <property type="entry name" value="LexA/Signal_pep-like_sf"/>
</dbReference>
<feature type="domain" description="Peptidase S24/S26A/S26B/S26C" evidence="1">
    <location>
        <begin position="126"/>
        <end position="213"/>
    </location>
</feature>
<gene>
    <name evidence="2" type="ORF">GGQ96_002395</name>
</gene>
<dbReference type="Pfam" id="PF00717">
    <property type="entry name" value="Peptidase_S24"/>
    <property type="match status" value="1"/>
</dbReference>
<protein>
    <recommendedName>
        <fullName evidence="1">Peptidase S24/S26A/S26B/S26C domain-containing protein</fullName>
    </recommendedName>
</protein>
<dbReference type="InterPro" id="IPR015927">
    <property type="entry name" value="Peptidase_S24_S26A/B/C"/>
</dbReference>
<reference evidence="2 3" key="1">
    <citation type="submission" date="2020-08" db="EMBL/GenBank/DDBJ databases">
        <title>Genomic Encyclopedia of Type Strains, Phase IV (KMG-IV): sequencing the most valuable type-strain genomes for metagenomic binning, comparative biology and taxonomic classification.</title>
        <authorList>
            <person name="Goeker M."/>
        </authorList>
    </citation>
    <scope>NUCLEOTIDE SEQUENCE [LARGE SCALE GENOMIC DNA]</scope>
    <source>
        <strain evidence="2 3">DSM 15867</strain>
    </source>
</reference>
<evidence type="ECO:0000313" key="3">
    <source>
        <dbReference type="Proteomes" id="UP000574769"/>
    </source>
</evidence>
<dbReference type="RefSeq" id="WP_184114837.1">
    <property type="nucleotide sequence ID" value="NZ_JACHNY010000004.1"/>
</dbReference>
<evidence type="ECO:0000259" key="1">
    <source>
        <dbReference type="Pfam" id="PF00717"/>
    </source>
</evidence>
<dbReference type="Gene3D" id="2.10.109.10">
    <property type="entry name" value="Umud Fragment, subunit A"/>
    <property type="match status" value="1"/>
</dbReference>
<name>A0A7W7EYP2_9SPHN</name>